<reference evidence="1" key="1">
    <citation type="journal article" date="2014" name="Front. Microbiol.">
        <title>High frequency of phylogenetically diverse reductive dehalogenase-homologous genes in deep subseafloor sedimentary metagenomes.</title>
        <authorList>
            <person name="Kawai M."/>
            <person name="Futagami T."/>
            <person name="Toyoda A."/>
            <person name="Takaki Y."/>
            <person name="Nishi S."/>
            <person name="Hori S."/>
            <person name="Arai W."/>
            <person name="Tsubouchi T."/>
            <person name="Morono Y."/>
            <person name="Uchiyama I."/>
            <person name="Ito T."/>
            <person name="Fujiyama A."/>
            <person name="Inagaki F."/>
            <person name="Takami H."/>
        </authorList>
    </citation>
    <scope>NUCLEOTIDE SEQUENCE</scope>
    <source>
        <strain evidence="1">Expedition CK06-06</strain>
    </source>
</reference>
<sequence>ILLSLATEEPYLEGYLKKSKDSISEKVTAKSLEIIKGELKEEKDQVYGKLHICPNQECSATLKDNIFVKLNKNKDVKCPHCNANLSYENIKKITFNFART</sequence>
<protein>
    <submittedName>
        <fullName evidence="1">Uncharacterized protein</fullName>
    </submittedName>
</protein>
<proteinExistence type="predicted"/>
<dbReference type="AlphaFoldDB" id="X1CME7"/>
<feature type="non-terminal residue" evidence="1">
    <location>
        <position position="1"/>
    </location>
</feature>
<comment type="caution">
    <text evidence="1">The sequence shown here is derived from an EMBL/GenBank/DDBJ whole genome shotgun (WGS) entry which is preliminary data.</text>
</comment>
<accession>X1CME7</accession>
<gene>
    <name evidence="1" type="ORF">S01H4_57746</name>
</gene>
<dbReference type="EMBL" id="BART01033643">
    <property type="protein sequence ID" value="GAH09581.1"/>
    <property type="molecule type" value="Genomic_DNA"/>
</dbReference>
<name>X1CME7_9ZZZZ</name>
<organism evidence="1">
    <name type="scientific">marine sediment metagenome</name>
    <dbReference type="NCBI Taxonomy" id="412755"/>
    <lineage>
        <taxon>unclassified sequences</taxon>
        <taxon>metagenomes</taxon>
        <taxon>ecological metagenomes</taxon>
    </lineage>
</organism>
<evidence type="ECO:0000313" key="1">
    <source>
        <dbReference type="EMBL" id="GAH09581.1"/>
    </source>
</evidence>